<dbReference type="GO" id="GO:0017056">
    <property type="term" value="F:structural constituent of nuclear pore"/>
    <property type="evidence" value="ECO:0007669"/>
    <property type="project" value="TreeGrafter"/>
</dbReference>
<evidence type="ECO:0000256" key="2">
    <source>
        <dbReference type="ARBA" id="ARBA00022448"/>
    </source>
</evidence>
<sequence length="1559" mass="172856">MTQLQEAQFACFEDEELDNAALLLSGGTREGAFAGSSQPLATAVKTFVITGPTGSARSLPQKSFARVRSLECSGSGSFYFQSEALKDRFLCWRVIKNIVVLREWSLHETLTGNGIRLQLPAPVVGTGVYAVESWEGNSVTICVVTHAGTIHRLTYAIPTTSTHSIFSSADASFPPKPATASKCDEVASLSPEEIITVALWVNEYNLVLGADSGRVIGVNFGVPSAPMPGGAPEMQEFMFSDESVVKWLWNGLVKSSTTWQSGGDKRQTNAIVAMTCFPIASDDEDETDDVCVVTISADLTLRAWSYTSQSCLGKQQISSLVMADFDDEALDAYAVNAKLVALPATSTDNCRLLVHVDTTANYSQEIYLLRGDVTPLPSGGRRELSLTSGRVFTVESSSIHSKRLKLVDFAVDKNYLYSSWRSANGDFVYSHSNPMALTGPRLIRGEIVSSLNAQMQKYDVEDDEWPFDHKDERVVALIDGFFAERVLLPGRFSRQNLYKAVLEYHGDLEIPLRPLFSSAGHQESKYKDLLVKIVSDKWLATVGSSSNSDVSRYTRDPHMLRIGIWKSIIELCNKHWRVENVPIGFASTTNSLLPGSPVLLRRNRVSLLFPAAASITTPFLSKLNSNSADCVREVVAEILPVFDGFPSRSFQTFIHREVTDVVSDWKVESFVSLARHCVRMGLKTASNNTVNPVSPDLVLTRALLRLSKILGGETEFHDQVLRDLVEHLFPFDSSQDSKSPSPKKRHTSYDDEEDQAMEDYENEFSSISRNFFGGNEICFAFDQVASRTIDEMSSQALRVVLFLSYLVDSQPAFVSSATLRNVARYYLPRSITIYQRWRLSRWISNQNITHATEIDTALSKASASLLPPLLQLFLLEANEKLNSSTALKRARSVLQIALMNNNVQSEEAHSVLGSFTREILRYVSQPTEPLVQFLQKRKQFSLLRSMFCCSLSDVSLHSIKYESPDQNPEVQKYVRSIGECLAREGSLSVREDDKEHAKWCFQQAIRCFSICLSSFLTEHDEPRFDQTAGRFIYDVIGLLKETIPRGYFGHILGFLWTVVTQALNRSGDEDTALQTFVWVNVFKYSVEEQHFRDAHLALMHTVDLSASTLSTQMTDGEGGSDALSTSAECVNYLVKELCRYGHLDLICEFQWGPLEPQVEKQIQWQAANANVIKDGAVDPAVIMYYKLLFAFYSCKKQPANAAAAMHALSLRLRLAQTKSAVALQTQRNALSAASNSLLALPEANRWIVRKYHTEELVRSGLSKAVTPKENLPLNIVTSDDIALEIAVLDGKLQLLHLGHEESVLLSTMGGEEVVALLVDSALSCSEWTGPAAEKQQESSLAIELAADICKKSSVGYDTITKSMARYCVSVTHSVGLDSLCWRLLEEFLAAVDSVRQYEIAAATILEWKVKIVLPAWLYGRLTHPKSGNPAKLLQLYLKYGLLIEAVKLADQMIPEELLNESEAGFRQRVTTPSSSLPWIPYNLFDSVIDAADKALSRGAGDHQGVMLRERVRELKEKLTSYFKYITLLEQACAAAGVARGATSGGVFSFSAPIRSAGTL</sequence>
<comment type="subcellular location">
    <subcellularLocation>
        <location evidence="1">Nucleus</location>
    </subcellularLocation>
</comment>
<dbReference type="Proteomes" id="UP000019132">
    <property type="component" value="Unassembled WGS sequence"/>
</dbReference>
<dbReference type="GO" id="GO:0005643">
    <property type="term" value="C:nuclear pore"/>
    <property type="evidence" value="ECO:0007669"/>
    <property type="project" value="UniProtKB-ARBA"/>
</dbReference>
<dbReference type="InterPro" id="IPR056536">
    <property type="entry name" value="TPR_NUP160_C"/>
</dbReference>
<dbReference type="OMA" id="ALWVNEY"/>
<dbReference type="InParanoid" id="K3WFK1"/>
<evidence type="ECO:0000259" key="7">
    <source>
        <dbReference type="Pfam" id="PF23354"/>
    </source>
</evidence>
<protein>
    <submittedName>
        <fullName evidence="8">Uncharacterized protein</fullName>
    </submittedName>
</protein>
<dbReference type="EnsemblProtists" id="PYU1_T003742">
    <property type="protein sequence ID" value="PYU1_T003742"/>
    <property type="gene ID" value="PYU1_G003732"/>
</dbReference>
<dbReference type="HOGENOM" id="CLU_244305_0_0_1"/>
<dbReference type="Pfam" id="PF23347">
    <property type="entry name" value="TPR_Nup160_C"/>
    <property type="match status" value="1"/>
</dbReference>
<reference evidence="9" key="2">
    <citation type="submission" date="2010-04" db="EMBL/GenBank/DDBJ databases">
        <authorList>
            <person name="Buell R."/>
            <person name="Hamilton J."/>
            <person name="Hostetler J."/>
        </authorList>
    </citation>
    <scope>NUCLEOTIDE SEQUENCE [LARGE SCALE GENOMIC DNA]</scope>
    <source>
        <strain evidence="9">DAOM:BR144</strain>
    </source>
</reference>
<evidence type="ECO:0000313" key="9">
    <source>
        <dbReference type="Proteomes" id="UP000019132"/>
    </source>
</evidence>
<feature type="domain" description="NUP160 middle TPR" evidence="7">
    <location>
        <begin position="1125"/>
        <end position="1237"/>
    </location>
</feature>
<dbReference type="PANTHER" id="PTHR21286:SF0">
    <property type="entry name" value="NUCLEAR PORE COMPLEX PROTEIN NUP160"/>
    <property type="match status" value="1"/>
</dbReference>
<evidence type="ECO:0000259" key="5">
    <source>
        <dbReference type="Pfam" id="PF11715"/>
    </source>
</evidence>
<reference evidence="8" key="3">
    <citation type="submission" date="2015-02" db="UniProtKB">
        <authorList>
            <consortium name="EnsemblProtists"/>
        </authorList>
    </citation>
    <scope>IDENTIFICATION</scope>
    <source>
        <strain evidence="8">DAOM BR144</strain>
    </source>
</reference>
<dbReference type="InterPro" id="IPR056535">
    <property type="entry name" value="TPR_NUP160_M"/>
</dbReference>
<keyword evidence="2" id="KW-0813">Transport</keyword>
<feature type="domain" description="NUP160 C-terminal TPR" evidence="6">
    <location>
        <begin position="1279"/>
        <end position="1523"/>
    </location>
</feature>
<feature type="domain" description="Nucleoporin Nup120/160 beta-propeller" evidence="5">
    <location>
        <begin position="88"/>
        <end position="610"/>
    </location>
</feature>
<evidence type="ECO:0000313" key="8">
    <source>
        <dbReference type="EnsemblProtists" id="PYU1_T003742"/>
    </source>
</evidence>
<accession>K3WFK1</accession>
<dbReference type="EMBL" id="GL376638">
    <property type="status" value="NOT_ANNOTATED_CDS"/>
    <property type="molecule type" value="Genomic_DNA"/>
</dbReference>
<dbReference type="eggNOG" id="KOG4521">
    <property type="taxonomic scope" value="Eukaryota"/>
</dbReference>
<dbReference type="STRING" id="431595.K3WFK1"/>
<dbReference type="Pfam" id="PF23354">
    <property type="entry name" value="TPR_NUP160_120_M"/>
    <property type="match status" value="1"/>
</dbReference>
<proteinExistence type="predicted"/>
<dbReference type="PANTHER" id="PTHR21286">
    <property type="entry name" value="NUCLEAR PORE COMPLEX PROTEIN NUP160"/>
    <property type="match status" value="1"/>
</dbReference>
<evidence type="ECO:0000256" key="3">
    <source>
        <dbReference type="ARBA" id="ARBA00023242"/>
    </source>
</evidence>
<keyword evidence="9" id="KW-1185">Reference proteome</keyword>
<evidence type="ECO:0000259" key="6">
    <source>
        <dbReference type="Pfam" id="PF23347"/>
    </source>
</evidence>
<reference evidence="9" key="1">
    <citation type="journal article" date="2010" name="Genome Biol.">
        <title>Genome sequence of the necrotrophic plant pathogen Pythium ultimum reveals original pathogenicity mechanisms and effector repertoire.</title>
        <authorList>
            <person name="Levesque C.A."/>
            <person name="Brouwer H."/>
            <person name="Cano L."/>
            <person name="Hamilton J.P."/>
            <person name="Holt C."/>
            <person name="Huitema E."/>
            <person name="Raffaele S."/>
            <person name="Robideau G.P."/>
            <person name="Thines M."/>
            <person name="Win J."/>
            <person name="Zerillo M.M."/>
            <person name="Beakes G.W."/>
            <person name="Boore J.L."/>
            <person name="Busam D."/>
            <person name="Dumas B."/>
            <person name="Ferriera S."/>
            <person name="Fuerstenberg S.I."/>
            <person name="Gachon C.M."/>
            <person name="Gaulin E."/>
            <person name="Govers F."/>
            <person name="Grenville-Briggs L."/>
            <person name="Horner N."/>
            <person name="Hostetler J."/>
            <person name="Jiang R.H."/>
            <person name="Johnson J."/>
            <person name="Krajaejun T."/>
            <person name="Lin H."/>
            <person name="Meijer H.J."/>
            <person name="Moore B."/>
            <person name="Morris P."/>
            <person name="Phuntmart V."/>
            <person name="Puiu D."/>
            <person name="Shetty J."/>
            <person name="Stajich J.E."/>
            <person name="Tripathy S."/>
            <person name="Wawra S."/>
            <person name="van West P."/>
            <person name="Whitty B.R."/>
            <person name="Coutinho P.M."/>
            <person name="Henrissat B."/>
            <person name="Martin F."/>
            <person name="Thomas P.D."/>
            <person name="Tyler B.M."/>
            <person name="De Vries R.P."/>
            <person name="Kamoun S."/>
            <person name="Yandell M."/>
            <person name="Tisserat N."/>
            <person name="Buell C.R."/>
        </authorList>
    </citation>
    <scope>NUCLEOTIDE SEQUENCE</scope>
    <source>
        <strain evidence="9">DAOM:BR144</strain>
    </source>
</reference>
<name>K3WFK1_GLOUD</name>
<dbReference type="VEuPathDB" id="FungiDB:PYU1_G003732"/>
<feature type="region of interest" description="Disordered" evidence="4">
    <location>
        <begin position="732"/>
        <end position="755"/>
    </location>
</feature>
<keyword evidence="3" id="KW-0539">Nucleus</keyword>
<organism evidence="8 9">
    <name type="scientific">Globisporangium ultimum (strain ATCC 200006 / CBS 805.95 / DAOM BR144)</name>
    <name type="common">Pythium ultimum</name>
    <dbReference type="NCBI Taxonomy" id="431595"/>
    <lineage>
        <taxon>Eukaryota</taxon>
        <taxon>Sar</taxon>
        <taxon>Stramenopiles</taxon>
        <taxon>Oomycota</taxon>
        <taxon>Peronosporomycetes</taxon>
        <taxon>Pythiales</taxon>
        <taxon>Pythiaceae</taxon>
        <taxon>Globisporangium</taxon>
    </lineage>
</organism>
<dbReference type="InterPro" id="IPR021717">
    <property type="entry name" value="Nucleoporin_Nup160"/>
</dbReference>
<dbReference type="Pfam" id="PF11715">
    <property type="entry name" value="Beta-prop_Nup120_160"/>
    <property type="match status" value="1"/>
</dbReference>
<evidence type="ECO:0000256" key="4">
    <source>
        <dbReference type="SAM" id="MobiDB-lite"/>
    </source>
</evidence>
<dbReference type="InterPro" id="IPR059141">
    <property type="entry name" value="Beta-prop_Nup120_160"/>
</dbReference>
<evidence type="ECO:0000256" key="1">
    <source>
        <dbReference type="ARBA" id="ARBA00004123"/>
    </source>
</evidence>